<reference evidence="3 4" key="1">
    <citation type="journal article" date="2023" name="Plants (Basel)">
        <title>Bridging the Gap: Combining Genomics and Transcriptomics Approaches to Understand Stylosanthes scabra, an Orphan Legume from the Brazilian Caatinga.</title>
        <authorList>
            <person name="Ferreira-Neto J.R.C."/>
            <person name="da Silva M.D."/>
            <person name="Binneck E."/>
            <person name="de Melo N.F."/>
            <person name="da Silva R.H."/>
            <person name="de Melo A.L.T.M."/>
            <person name="Pandolfi V."/>
            <person name="Bustamante F.O."/>
            <person name="Brasileiro-Vidal A.C."/>
            <person name="Benko-Iseppon A.M."/>
        </authorList>
    </citation>
    <scope>NUCLEOTIDE SEQUENCE [LARGE SCALE GENOMIC DNA]</scope>
    <source>
        <tissue evidence="3">Leaves</tissue>
    </source>
</reference>
<name>A0ABU6VNR4_9FABA</name>
<keyword evidence="4" id="KW-1185">Reference proteome</keyword>
<protein>
    <submittedName>
        <fullName evidence="3">Uncharacterized protein</fullName>
    </submittedName>
</protein>
<evidence type="ECO:0000256" key="2">
    <source>
        <dbReference type="ARBA" id="ARBA00023315"/>
    </source>
</evidence>
<gene>
    <name evidence="3" type="ORF">PIB30_076496</name>
</gene>
<dbReference type="Gene3D" id="3.30.559.10">
    <property type="entry name" value="Chloramphenicol acetyltransferase-like domain"/>
    <property type="match status" value="1"/>
</dbReference>
<dbReference type="InterPro" id="IPR051504">
    <property type="entry name" value="Plant_metabolite_acyltrans"/>
</dbReference>
<dbReference type="PANTHER" id="PTHR31625">
    <property type="match status" value="1"/>
</dbReference>
<dbReference type="Proteomes" id="UP001341840">
    <property type="component" value="Unassembled WGS sequence"/>
</dbReference>
<sequence>MRVSKVAQLGVEEFPNEDEDLYFVVVSDCRYLSELKIPLTYSGNCLAVALAVIKKSKLEGQNGLFEAAIAIGSKVKELQSKPYKGVEEIISMFTSYDATITQRMLAVTGSPKLGSYEIDFGWGKPKLTEILHANYPGVFSLSPCRDIEGGIEIGIALETSRMDKFNIILNELLINLRDHQD</sequence>
<accession>A0ABU6VNR4</accession>
<evidence type="ECO:0000256" key="1">
    <source>
        <dbReference type="ARBA" id="ARBA00022679"/>
    </source>
</evidence>
<proteinExistence type="predicted"/>
<keyword evidence="1" id="KW-0808">Transferase</keyword>
<dbReference type="Pfam" id="PF02458">
    <property type="entry name" value="Transferase"/>
    <property type="match status" value="1"/>
</dbReference>
<dbReference type="EMBL" id="JASCZI010152038">
    <property type="protein sequence ID" value="MED6175231.1"/>
    <property type="molecule type" value="Genomic_DNA"/>
</dbReference>
<evidence type="ECO:0000313" key="3">
    <source>
        <dbReference type="EMBL" id="MED6175231.1"/>
    </source>
</evidence>
<organism evidence="3 4">
    <name type="scientific">Stylosanthes scabra</name>
    <dbReference type="NCBI Taxonomy" id="79078"/>
    <lineage>
        <taxon>Eukaryota</taxon>
        <taxon>Viridiplantae</taxon>
        <taxon>Streptophyta</taxon>
        <taxon>Embryophyta</taxon>
        <taxon>Tracheophyta</taxon>
        <taxon>Spermatophyta</taxon>
        <taxon>Magnoliopsida</taxon>
        <taxon>eudicotyledons</taxon>
        <taxon>Gunneridae</taxon>
        <taxon>Pentapetalae</taxon>
        <taxon>rosids</taxon>
        <taxon>fabids</taxon>
        <taxon>Fabales</taxon>
        <taxon>Fabaceae</taxon>
        <taxon>Papilionoideae</taxon>
        <taxon>50 kb inversion clade</taxon>
        <taxon>dalbergioids sensu lato</taxon>
        <taxon>Dalbergieae</taxon>
        <taxon>Pterocarpus clade</taxon>
        <taxon>Stylosanthes</taxon>
    </lineage>
</organism>
<keyword evidence="2" id="KW-0012">Acyltransferase</keyword>
<evidence type="ECO:0000313" key="4">
    <source>
        <dbReference type="Proteomes" id="UP001341840"/>
    </source>
</evidence>
<comment type="caution">
    <text evidence="3">The sequence shown here is derived from an EMBL/GenBank/DDBJ whole genome shotgun (WGS) entry which is preliminary data.</text>
</comment>
<dbReference type="InterPro" id="IPR023213">
    <property type="entry name" value="CAT-like_dom_sf"/>
</dbReference>